<feature type="signal peptide" evidence="3">
    <location>
        <begin position="1"/>
        <end position="27"/>
    </location>
</feature>
<dbReference type="Pfam" id="PF01344">
    <property type="entry name" value="Kelch_1"/>
    <property type="match status" value="1"/>
</dbReference>
<comment type="caution">
    <text evidence="4">The sequence shown here is derived from an EMBL/GenBank/DDBJ whole genome shotgun (WGS) entry which is preliminary data.</text>
</comment>
<organism evidence="4 5">
    <name type="scientific">Hymenobacter ginkgonis</name>
    <dbReference type="NCBI Taxonomy" id="2682976"/>
    <lineage>
        <taxon>Bacteria</taxon>
        <taxon>Pseudomonadati</taxon>
        <taxon>Bacteroidota</taxon>
        <taxon>Cytophagia</taxon>
        <taxon>Cytophagales</taxon>
        <taxon>Hymenobacteraceae</taxon>
        <taxon>Hymenobacter</taxon>
    </lineage>
</organism>
<dbReference type="InterPro" id="IPR015915">
    <property type="entry name" value="Kelch-typ_b-propeller"/>
</dbReference>
<dbReference type="Pfam" id="PF24681">
    <property type="entry name" value="Kelch_KLHDC2_KLHL20_DRC7"/>
    <property type="match status" value="1"/>
</dbReference>
<accession>A0A7K1THJ0</accession>
<dbReference type="SUPFAM" id="SSF117281">
    <property type="entry name" value="Kelch motif"/>
    <property type="match status" value="2"/>
</dbReference>
<protein>
    <submittedName>
        <fullName evidence="4">Galactose oxidase</fullName>
    </submittedName>
</protein>
<name>A0A7K1THJ0_9BACT</name>
<feature type="chain" id="PRO_5029792876" evidence="3">
    <location>
        <begin position="28"/>
        <end position="357"/>
    </location>
</feature>
<evidence type="ECO:0000256" key="2">
    <source>
        <dbReference type="ARBA" id="ARBA00022737"/>
    </source>
</evidence>
<dbReference type="Gene3D" id="2.120.10.80">
    <property type="entry name" value="Kelch-type beta propeller"/>
    <property type="match status" value="2"/>
</dbReference>
<evidence type="ECO:0000256" key="3">
    <source>
        <dbReference type="SAM" id="SignalP"/>
    </source>
</evidence>
<dbReference type="PANTHER" id="PTHR45632:SF3">
    <property type="entry name" value="KELCH-LIKE PROTEIN 32"/>
    <property type="match status" value="1"/>
</dbReference>
<dbReference type="Proteomes" id="UP000441336">
    <property type="component" value="Unassembled WGS sequence"/>
</dbReference>
<gene>
    <name evidence="4" type="ORF">GO988_14955</name>
</gene>
<dbReference type="PROSITE" id="PS51257">
    <property type="entry name" value="PROKAR_LIPOPROTEIN"/>
    <property type="match status" value="1"/>
</dbReference>
<evidence type="ECO:0000313" key="5">
    <source>
        <dbReference type="Proteomes" id="UP000441336"/>
    </source>
</evidence>
<dbReference type="PANTHER" id="PTHR45632">
    <property type="entry name" value="LD33804P"/>
    <property type="match status" value="1"/>
</dbReference>
<keyword evidence="1" id="KW-0880">Kelch repeat</keyword>
<dbReference type="RefSeq" id="WP_157566829.1">
    <property type="nucleotide sequence ID" value="NZ_WQKZ01000003.1"/>
</dbReference>
<dbReference type="EMBL" id="WQKZ01000003">
    <property type="protein sequence ID" value="MVN77631.1"/>
    <property type="molecule type" value="Genomic_DNA"/>
</dbReference>
<keyword evidence="3" id="KW-0732">Signal</keyword>
<reference evidence="4 5" key="1">
    <citation type="submission" date="2019-12" db="EMBL/GenBank/DDBJ databases">
        <title>Hymenobacter sp. HMF4947 Genome sequencing and assembly.</title>
        <authorList>
            <person name="Kang H."/>
            <person name="Cha I."/>
            <person name="Kim H."/>
            <person name="Joh K."/>
        </authorList>
    </citation>
    <scope>NUCLEOTIDE SEQUENCE [LARGE SCALE GENOMIC DNA]</scope>
    <source>
        <strain evidence="4 5">HMF4947</strain>
    </source>
</reference>
<keyword evidence="2" id="KW-0677">Repeat</keyword>
<evidence type="ECO:0000256" key="1">
    <source>
        <dbReference type="ARBA" id="ARBA00022441"/>
    </source>
</evidence>
<proteinExistence type="predicted"/>
<dbReference type="InterPro" id="IPR006652">
    <property type="entry name" value="Kelch_1"/>
</dbReference>
<dbReference type="AlphaFoldDB" id="A0A7K1THJ0"/>
<evidence type="ECO:0000313" key="4">
    <source>
        <dbReference type="EMBL" id="MVN77631.1"/>
    </source>
</evidence>
<keyword evidence="5" id="KW-1185">Reference proteome</keyword>
<sequence length="357" mass="38148">MKNFPRLAVRLLAMSLVLGGLSLSSCKKDDTTTVTGDWTTGNSFAGTARNNSVSFVINNIAYVGTGIDASSNIYNDLYSYNPATGGWNKLTPMPAAAGVRYRAVAFVAGGKGYVGTGYNGSKALSDFWQFDPAGSTSTTTNGVTTTTSGSWKQVADLTTATGGTARYWAVAGSVSDMGYVGCGYDGNYEKDFYKYNPTTDKWSVVNNFPGDKRMGGLTFTINGEMYVATGINNNQYNTDVSSYNPVSDTWTVHRNLKNQTTGSDIYDYSAVARAYAGGFVVNNLAYVTVGSNTSVRTDCFVYDPAADTWTLKNPFLGSGRNYSVSFGINGIGYVGLGSSGTSSFDDFWKFAPDADQE</sequence>